<sequence length="383" mass="41245">MAELNKVIKEVLLDLADYVEIGQAEPKVRIGLTIDGSELGLANMHQAVIMASRQTNFDIVVIGSKVDWPEAETIATDTEQATYDKMEELLDNGYLSACITLHYNFPIGVATVGRIVTPAYGKEMIIATTTGTTSTNRTEAMILNTINGISVAKSLGIRKPTVGVLNIEGARAVERSLREMTDQGYAINFGQSDRSDGGSVMRGNDMLTGTVDVMVCDSLTGNLIMKLMSANTSGGKFETTGYGYGPGVGSNHNRNILIISRASGAPVIANAMAYAYQLVKGDLIKCVAAEYRAANQAGLKKIVDSLSDNNEPTQAEVLVPSKEIVTFEITGIDVIELEDAVRILWENNIYAESGMGCTGPVILLNESNIVRATEYLRQANFIK</sequence>
<evidence type="ECO:0000313" key="2">
    <source>
        <dbReference type="EMBL" id="WEG74081.1"/>
    </source>
</evidence>
<evidence type="ECO:0000256" key="1">
    <source>
        <dbReference type="PIRSR" id="PIRSR036593-50"/>
    </source>
</evidence>
<accession>A0AAF0CWC2</accession>
<dbReference type="KEGG" id="vie:OL234_04055"/>
<reference evidence="2" key="1">
    <citation type="submission" date="2022-10" db="EMBL/GenBank/DDBJ databases">
        <title>Vagococcus sp. isolated from poultry meat.</title>
        <authorList>
            <person name="Johansson P."/>
            <person name="Bjorkroth J."/>
        </authorList>
    </citation>
    <scope>NUCLEOTIDE SEQUENCE</scope>
    <source>
        <strain evidence="2">STAA11</strain>
    </source>
</reference>
<dbReference type="GO" id="GO:0006633">
    <property type="term" value="P:fatty acid biosynthetic process"/>
    <property type="evidence" value="ECO:0007669"/>
    <property type="project" value="InterPro"/>
</dbReference>
<protein>
    <submittedName>
        <fullName evidence="2">Glycine/sarcosine/betaine reductase complex component C subunit alpha</fullName>
        <ecNumber evidence="2">1.21.4.-</ecNumber>
    </submittedName>
</protein>
<keyword evidence="2" id="KW-0560">Oxidoreductase</keyword>
<dbReference type="SUPFAM" id="SSF53659">
    <property type="entry name" value="Isocitrate/Isopropylmalate dehydrogenase-like"/>
    <property type="match status" value="1"/>
</dbReference>
<dbReference type="InterPro" id="IPR003664">
    <property type="entry name" value="FA_synthesis"/>
</dbReference>
<proteinExistence type="predicted"/>
<gene>
    <name evidence="2" type="primary">grdD</name>
    <name evidence="2" type="ORF">OL234_04055</name>
</gene>
<dbReference type="Proteomes" id="UP001179647">
    <property type="component" value="Chromosome"/>
</dbReference>
<organism evidence="2 3">
    <name type="scientific">Vagococcus intermedius</name>
    <dbReference type="NCBI Taxonomy" id="2991418"/>
    <lineage>
        <taxon>Bacteria</taxon>
        <taxon>Bacillati</taxon>
        <taxon>Bacillota</taxon>
        <taxon>Bacilli</taxon>
        <taxon>Lactobacillales</taxon>
        <taxon>Enterococcaceae</taxon>
        <taxon>Vagococcus</taxon>
    </lineage>
</organism>
<keyword evidence="3" id="KW-1185">Reference proteome</keyword>
<dbReference type="RefSeq" id="WP_275469880.1">
    <property type="nucleotide sequence ID" value="NZ_CP110232.1"/>
</dbReference>
<evidence type="ECO:0000313" key="3">
    <source>
        <dbReference type="Proteomes" id="UP001179647"/>
    </source>
</evidence>
<dbReference type="GO" id="GO:0016747">
    <property type="term" value="F:acyltransferase activity, transferring groups other than amino-acyl groups"/>
    <property type="evidence" value="ECO:0007669"/>
    <property type="project" value="InterPro"/>
</dbReference>
<dbReference type="NCBIfam" id="NF040747">
    <property type="entry name" value="reduct_C_alpha"/>
    <property type="match status" value="1"/>
</dbReference>
<dbReference type="GO" id="GO:0016491">
    <property type="term" value="F:oxidoreductase activity"/>
    <property type="evidence" value="ECO:0007669"/>
    <property type="project" value="UniProtKB-KW"/>
</dbReference>
<name>A0AAF0CWC2_9ENTE</name>
<dbReference type="AlphaFoldDB" id="A0AAF0CWC2"/>
<dbReference type="Pfam" id="PF02504">
    <property type="entry name" value="FA_synthesis"/>
    <property type="match status" value="1"/>
</dbReference>
<dbReference type="EMBL" id="CP110232">
    <property type="protein sequence ID" value="WEG74081.1"/>
    <property type="molecule type" value="Genomic_DNA"/>
</dbReference>
<dbReference type="InterPro" id="IPR012116">
    <property type="entry name" value="Gly_reductase_pC_asu"/>
</dbReference>
<feature type="active site" evidence="1">
    <location>
        <position position="357"/>
    </location>
</feature>
<dbReference type="EC" id="1.21.4.-" evidence="2"/>
<dbReference type="PIRSF" id="PIRSF036593">
    <property type="entry name" value="GrdD"/>
    <property type="match status" value="1"/>
</dbReference>
<dbReference type="Gene3D" id="3.40.718.10">
    <property type="entry name" value="Isopropylmalate Dehydrogenase"/>
    <property type="match status" value="1"/>
</dbReference>